<dbReference type="AlphaFoldDB" id="A0AA38UPG4"/>
<reference evidence="2" key="1">
    <citation type="submission" date="2022-08" db="EMBL/GenBank/DDBJ databases">
        <authorList>
            <consortium name="DOE Joint Genome Institute"/>
            <person name="Min B."/>
            <person name="Riley R."/>
            <person name="Sierra-Patev S."/>
            <person name="Naranjo-Ortiz M."/>
            <person name="Looney B."/>
            <person name="Konkel Z."/>
            <person name="Slot J.C."/>
            <person name="Sakamoto Y."/>
            <person name="Steenwyk J.L."/>
            <person name="Rokas A."/>
            <person name="Carro J."/>
            <person name="Camarero S."/>
            <person name="Ferreira P."/>
            <person name="Molpeceres G."/>
            <person name="Ruiz-Duenas F.J."/>
            <person name="Serrano A."/>
            <person name="Henrissat B."/>
            <person name="Drula E."/>
            <person name="Hughes K.W."/>
            <person name="Mata J.L."/>
            <person name="Ishikawa N.K."/>
            <person name="Vargas-Isla R."/>
            <person name="Ushijima S."/>
            <person name="Smith C.A."/>
            <person name="Ahrendt S."/>
            <person name="Andreopoulos W."/>
            <person name="He G."/>
            <person name="Labutti K."/>
            <person name="Lipzen A."/>
            <person name="Ng V."/>
            <person name="Sandor L."/>
            <person name="Barry K."/>
            <person name="Martinez A.T."/>
            <person name="Xiao Y."/>
            <person name="Gibbons J.G."/>
            <person name="Terashima K."/>
            <person name="Hibbett D.S."/>
            <person name="Grigoriev I.V."/>
        </authorList>
    </citation>
    <scope>NUCLEOTIDE SEQUENCE</scope>
    <source>
        <strain evidence="2">TFB7829</strain>
    </source>
</reference>
<accession>A0AA38UPG4</accession>
<feature type="transmembrane region" description="Helical" evidence="1">
    <location>
        <begin position="103"/>
        <end position="124"/>
    </location>
</feature>
<proteinExistence type="predicted"/>
<evidence type="ECO:0000313" key="3">
    <source>
        <dbReference type="Proteomes" id="UP001163850"/>
    </source>
</evidence>
<keyword evidence="1" id="KW-1133">Transmembrane helix</keyword>
<keyword evidence="1" id="KW-0812">Transmembrane</keyword>
<evidence type="ECO:0000256" key="1">
    <source>
        <dbReference type="SAM" id="Phobius"/>
    </source>
</evidence>
<protein>
    <submittedName>
        <fullName evidence="2">Uncharacterized protein</fullName>
    </submittedName>
</protein>
<name>A0AA38UPG4_9AGAR</name>
<sequence>MRLRFSVVRRTRTGWTIMVRTLVVRSMNELHHDPLCPYLEPWSGPRSLRYRGLILLPAPTISLHTTSVFSSPNLHAFHSSSPLHCICPSYRYCYRITHVYHRYLQFLVSICIFHCFSILEASSFDHSVKSFLLLRGPFTCRVSFLLRPSRVHS</sequence>
<evidence type="ECO:0000313" key="2">
    <source>
        <dbReference type="EMBL" id="KAJ3980606.1"/>
    </source>
</evidence>
<keyword evidence="1" id="KW-0472">Membrane</keyword>
<dbReference type="EMBL" id="MU802173">
    <property type="protein sequence ID" value="KAJ3980606.1"/>
    <property type="molecule type" value="Genomic_DNA"/>
</dbReference>
<gene>
    <name evidence="2" type="ORF">F5890DRAFT_669047</name>
</gene>
<dbReference type="Proteomes" id="UP001163850">
    <property type="component" value="Unassembled WGS sequence"/>
</dbReference>
<comment type="caution">
    <text evidence="2">The sequence shown here is derived from an EMBL/GenBank/DDBJ whole genome shotgun (WGS) entry which is preliminary data.</text>
</comment>
<organism evidence="2 3">
    <name type="scientific">Lentinula detonsa</name>
    <dbReference type="NCBI Taxonomy" id="2804962"/>
    <lineage>
        <taxon>Eukaryota</taxon>
        <taxon>Fungi</taxon>
        <taxon>Dikarya</taxon>
        <taxon>Basidiomycota</taxon>
        <taxon>Agaricomycotina</taxon>
        <taxon>Agaricomycetes</taxon>
        <taxon>Agaricomycetidae</taxon>
        <taxon>Agaricales</taxon>
        <taxon>Marasmiineae</taxon>
        <taxon>Omphalotaceae</taxon>
        <taxon>Lentinula</taxon>
    </lineage>
</organism>